<dbReference type="InterPro" id="IPR029021">
    <property type="entry name" value="Prot-tyrosine_phosphatase-like"/>
</dbReference>
<name>A0ABT6WYD5_9ACTN</name>
<comment type="caution">
    <text evidence="1">The sequence shown here is derived from an EMBL/GenBank/DDBJ whole genome shotgun (WGS) entry which is preliminary data.</text>
</comment>
<dbReference type="SUPFAM" id="SSF52799">
    <property type="entry name" value="(Phosphotyrosine protein) phosphatases II"/>
    <property type="match status" value="1"/>
</dbReference>
<evidence type="ECO:0000313" key="2">
    <source>
        <dbReference type="Proteomes" id="UP001241758"/>
    </source>
</evidence>
<proteinExistence type="predicted"/>
<dbReference type="Pfam" id="PF13350">
    <property type="entry name" value="Y_phosphatase3"/>
    <property type="match status" value="1"/>
</dbReference>
<dbReference type="RefSeq" id="WP_282766175.1">
    <property type="nucleotide sequence ID" value="NZ_JASCTH010000037.1"/>
</dbReference>
<dbReference type="EMBL" id="JASCTH010000037">
    <property type="protein sequence ID" value="MDI6104758.1"/>
    <property type="molecule type" value="Genomic_DNA"/>
</dbReference>
<evidence type="ECO:0000313" key="1">
    <source>
        <dbReference type="EMBL" id="MDI6104758.1"/>
    </source>
</evidence>
<reference evidence="1 2" key="1">
    <citation type="submission" date="2023-05" db="EMBL/GenBank/DDBJ databases">
        <title>Actinoplanes sp. NEAU-A12 genome sequencing.</title>
        <authorList>
            <person name="Wang Z.-S."/>
        </authorList>
    </citation>
    <scope>NUCLEOTIDE SEQUENCE [LARGE SCALE GENOMIC DNA]</scope>
    <source>
        <strain evidence="1 2">NEAU-A12</strain>
    </source>
</reference>
<protein>
    <submittedName>
        <fullName evidence="1">Tyrosine-protein phosphatase</fullName>
    </submittedName>
</protein>
<organism evidence="1 2">
    <name type="scientific">Actinoplanes sandaracinus</name>
    <dbReference type="NCBI Taxonomy" id="3045177"/>
    <lineage>
        <taxon>Bacteria</taxon>
        <taxon>Bacillati</taxon>
        <taxon>Actinomycetota</taxon>
        <taxon>Actinomycetes</taxon>
        <taxon>Micromonosporales</taxon>
        <taxon>Micromonosporaceae</taxon>
        <taxon>Actinoplanes</taxon>
    </lineage>
</organism>
<dbReference type="Gene3D" id="3.90.190.10">
    <property type="entry name" value="Protein tyrosine phosphatase superfamily"/>
    <property type="match status" value="1"/>
</dbReference>
<keyword evidence="2" id="KW-1185">Reference proteome</keyword>
<gene>
    <name evidence="1" type="ORF">QLQ12_39825</name>
</gene>
<dbReference type="Proteomes" id="UP001241758">
    <property type="component" value="Unassembled WGS sequence"/>
</dbReference>
<sequence>MFWADNTRLARDRIATVLEAITSADGAVLVPCAGGRDRTGMISAMLLHIAGATDEAIIEDYTAGWRGAGAYAGHGWVYDPDQEAGSSIGTGRRTWRRSWSIR</sequence>
<accession>A0ABT6WYD5</accession>
<dbReference type="InterPro" id="IPR026893">
    <property type="entry name" value="Tyr/Ser_Pase_IphP-type"/>
</dbReference>